<organism evidence="2 3">
    <name type="scientific">Fimbriiglobus ruber</name>
    <dbReference type="NCBI Taxonomy" id="1908690"/>
    <lineage>
        <taxon>Bacteria</taxon>
        <taxon>Pseudomonadati</taxon>
        <taxon>Planctomycetota</taxon>
        <taxon>Planctomycetia</taxon>
        <taxon>Gemmatales</taxon>
        <taxon>Gemmataceae</taxon>
        <taxon>Fimbriiglobus</taxon>
    </lineage>
</organism>
<keyword evidence="3" id="KW-1185">Reference proteome</keyword>
<evidence type="ECO:0000313" key="3">
    <source>
        <dbReference type="Proteomes" id="UP000214646"/>
    </source>
</evidence>
<proteinExistence type="predicted"/>
<sequence>MQHDATGSHRVEVGVPQPVEMPLKLVPSGEDAGAENCGGVDGTPVAAPLGAGD</sequence>
<reference evidence="3" key="1">
    <citation type="submission" date="2017-06" db="EMBL/GenBank/DDBJ databases">
        <title>Genome analysis of Fimbriiglobus ruber SP5, the first member of the order Planctomycetales with confirmed chitinolytic capability.</title>
        <authorList>
            <person name="Ravin N.V."/>
            <person name="Rakitin A.L."/>
            <person name="Ivanova A.A."/>
            <person name="Beletsky A.V."/>
            <person name="Kulichevskaya I.S."/>
            <person name="Mardanov A.V."/>
            <person name="Dedysh S.N."/>
        </authorList>
    </citation>
    <scope>NUCLEOTIDE SEQUENCE [LARGE SCALE GENOMIC DNA]</scope>
    <source>
        <strain evidence="3">SP5</strain>
    </source>
</reference>
<feature type="region of interest" description="Disordered" evidence="1">
    <location>
        <begin position="1"/>
        <end position="53"/>
    </location>
</feature>
<comment type="caution">
    <text evidence="2">The sequence shown here is derived from an EMBL/GenBank/DDBJ whole genome shotgun (WGS) entry which is preliminary data.</text>
</comment>
<gene>
    <name evidence="2" type="ORF">FRUB_01088</name>
</gene>
<protein>
    <submittedName>
        <fullName evidence="2">Uncharacterized protein</fullName>
    </submittedName>
</protein>
<dbReference type="Proteomes" id="UP000214646">
    <property type="component" value="Unassembled WGS sequence"/>
</dbReference>
<evidence type="ECO:0000313" key="2">
    <source>
        <dbReference type="EMBL" id="OWK47389.1"/>
    </source>
</evidence>
<feature type="compositionally biased region" description="Basic and acidic residues" evidence="1">
    <location>
        <begin position="1"/>
        <end position="12"/>
    </location>
</feature>
<evidence type="ECO:0000256" key="1">
    <source>
        <dbReference type="SAM" id="MobiDB-lite"/>
    </source>
</evidence>
<dbReference type="EMBL" id="NIDE01000001">
    <property type="protein sequence ID" value="OWK47389.1"/>
    <property type="molecule type" value="Genomic_DNA"/>
</dbReference>
<accession>A0A225EDK0</accession>
<name>A0A225EDK0_9BACT</name>
<dbReference type="AlphaFoldDB" id="A0A225EDK0"/>